<dbReference type="EMBL" id="JBIRGH010000001">
    <property type="protein sequence ID" value="MFH8582922.1"/>
    <property type="molecule type" value="Genomic_DNA"/>
</dbReference>
<keyword evidence="2" id="KW-1133">Transmembrane helix</keyword>
<evidence type="ECO:0000313" key="4">
    <source>
        <dbReference type="EMBL" id="MFH8582922.1"/>
    </source>
</evidence>
<proteinExistence type="predicted"/>
<feature type="signal peptide" evidence="3">
    <location>
        <begin position="1"/>
        <end position="42"/>
    </location>
</feature>
<keyword evidence="2" id="KW-0812">Transmembrane</keyword>
<evidence type="ECO:0008006" key="6">
    <source>
        <dbReference type="Google" id="ProtNLM"/>
    </source>
</evidence>
<evidence type="ECO:0000256" key="1">
    <source>
        <dbReference type="SAM" id="MobiDB-lite"/>
    </source>
</evidence>
<protein>
    <recommendedName>
        <fullName evidence="6">Gram-positive cocci surface proteins LPxTG domain-containing protein</fullName>
    </recommendedName>
</protein>
<feature type="region of interest" description="Disordered" evidence="1">
    <location>
        <begin position="145"/>
        <end position="187"/>
    </location>
</feature>
<keyword evidence="5" id="KW-1185">Reference proteome</keyword>
<name>A0ABW7R4G6_9ACTN</name>
<dbReference type="Proteomes" id="UP001610990">
    <property type="component" value="Unassembled WGS sequence"/>
</dbReference>
<feature type="transmembrane region" description="Helical" evidence="2">
    <location>
        <begin position="339"/>
        <end position="358"/>
    </location>
</feature>
<keyword evidence="3" id="KW-0732">Signal</keyword>
<accession>A0ABW7R4G6</accession>
<feature type="compositionally biased region" description="Low complexity" evidence="1">
    <location>
        <begin position="299"/>
        <end position="315"/>
    </location>
</feature>
<evidence type="ECO:0000313" key="5">
    <source>
        <dbReference type="Proteomes" id="UP001610990"/>
    </source>
</evidence>
<reference evidence="4 5" key="1">
    <citation type="submission" date="2024-10" db="EMBL/GenBank/DDBJ databases">
        <title>The Natural Products Discovery Center: Release of the First 8490 Sequenced Strains for Exploring Actinobacteria Biosynthetic Diversity.</title>
        <authorList>
            <person name="Kalkreuter E."/>
            <person name="Kautsar S.A."/>
            <person name="Yang D."/>
            <person name="Bader C.D."/>
            <person name="Teijaro C.N."/>
            <person name="Fluegel L."/>
            <person name="Davis C.M."/>
            <person name="Simpson J.R."/>
            <person name="Lauterbach L."/>
            <person name="Steele A.D."/>
            <person name="Gui C."/>
            <person name="Meng S."/>
            <person name="Li G."/>
            <person name="Viehrig K."/>
            <person name="Ye F."/>
            <person name="Su P."/>
            <person name="Kiefer A.F."/>
            <person name="Nichols A."/>
            <person name="Cepeda A.J."/>
            <person name="Yan W."/>
            <person name="Fan B."/>
            <person name="Jiang Y."/>
            <person name="Adhikari A."/>
            <person name="Zheng C.-J."/>
            <person name="Schuster L."/>
            <person name="Cowan T.M."/>
            <person name="Smanski M.J."/>
            <person name="Chevrette M.G."/>
            <person name="De Carvalho L.P.S."/>
            <person name="Shen B."/>
        </authorList>
    </citation>
    <scope>NUCLEOTIDE SEQUENCE [LARGE SCALE GENOMIC DNA]</scope>
    <source>
        <strain evidence="4 5">NPDC018013</strain>
    </source>
</reference>
<gene>
    <name evidence="4" type="ORF">ACH4GP_00810</name>
</gene>
<sequence>MSAQLHHRPSPRRKGATLALRAGAAAAAVAVAVLAPVSSTFAATPAAPSAPRTVTAVPAAADGAQRYAGTPVYIGDGMVAVLRRDPVTGGPEAWIRYVGPQWKPGDVYLVKVLGLLNRTHPAEQFNGVSVRLVDTVGKGKAPQLRVGGGTGGHRSYPVPPATAPATGGERTGTRHDAGKAAHTTGGKTMAAHTGCTATLRHDIGAGTMAILTMGPQGPKVTFADADGTPLPGVLLDRAHPTLPRFGAKIIDPYGAHPTFRYRMQGGGYPAGTLAFPSLAKDCGTTGQHGAGNSAVAGSTGKATDAAAPAKPAGGRTTVVPKGGVAAGAEGVGTPDSTPLIAAGGAVAAVGAAGIAYAVRRNRRPEGSRS</sequence>
<evidence type="ECO:0000256" key="3">
    <source>
        <dbReference type="SAM" id="SignalP"/>
    </source>
</evidence>
<keyword evidence="2" id="KW-0472">Membrane</keyword>
<comment type="caution">
    <text evidence="4">The sequence shown here is derived from an EMBL/GenBank/DDBJ whole genome shotgun (WGS) entry which is preliminary data.</text>
</comment>
<evidence type="ECO:0000256" key="2">
    <source>
        <dbReference type="SAM" id="Phobius"/>
    </source>
</evidence>
<dbReference type="RefSeq" id="WP_367434271.1">
    <property type="nucleotide sequence ID" value="NZ_CP108413.1"/>
</dbReference>
<feature type="chain" id="PRO_5046716693" description="Gram-positive cocci surface proteins LPxTG domain-containing protein" evidence="3">
    <location>
        <begin position="43"/>
        <end position="369"/>
    </location>
</feature>
<organism evidence="4 5">
    <name type="scientific">Streptomyces celluloflavus</name>
    <dbReference type="NCBI Taxonomy" id="58344"/>
    <lineage>
        <taxon>Bacteria</taxon>
        <taxon>Bacillati</taxon>
        <taxon>Actinomycetota</taxon>
        <taxon>Actinomycetes</taxon>
        <taxon>Kitasatosporales</taxon>
        <taxon>Streptomycetaceae</taxon>
        <taxon>Streptomyces</taxon>
    </lineage>
</organism>
<feature type="region of interest" description="Disordered" evidence="1">
    <location>
        <begin position="291"/>
        <end position="315"/>
    </location>
</feature>